<feature type="transmembrane region" description="Helical" evidence="1">
    <location>
        <begin position="50"/>
        <end position="72"/>
    </location>
</feature>
<dbReference type="STRING" id="1469948.GCA_000732725_03159"/>
<proteinExistence type="predicted"/>
<dbReference type="Pfam" id="PF19700">
    <property type="entry name" value="DUF6198"/>
    <property type="match status" value="1"/>
</dbReference>
<feature type="transmembrane region" description="Helical" evidence="1">
    <location>
        <begin position="120"/>
        <end position="141"/>
    </location>
</feature>
<accession>A0A4R1QVC8</accession>
<dbReference type="PANTHER" id="PTHR40078:SF1">
    <property type="entry name" value="INTEGRAL MEMBRANE PROTEIN"/>
    <property type="match status" value="1"/>
</dbReference>
<protein>
    <submittedName>
        <fullName evidence="2">Putative membrane protein YczE</fullName>
    </submittedName>
</protein>
<dbReference type="InterPro" id="IPR038750">
    <property type="entry name" value="YczE/YyaS-like"/>
</dbReference>
<feature type="transmembrane region" description="Helical" evidence="1">
    <location>
        <begin position="209"/>
        <end position="231"/>
    </location>
</feature>
<dbReference type="AlphaFoldDB" id="A0A4R1QVC8"/>
<dbReference type="EMBL" id="SLUO01000009">
    <property type="protein sequence ID" value="TCL57193.1"/>
    <property type="molecule type" value="Genomic_DNA"/>
</dbReference>
<dbReference type="Proteomes" id="UP000295718">
    <property type="component" value="Unassembled WGS sequence"/>
</dbReference>
<evidence type="ECO:0000313" key="3">
    <source>
        <dbReference type="Proteomes" id="UP000295718"/>
    </source>
</evidence>
<feature type="transmembrane region" description="Helical" evidence="1">
    <location>
        <begin position="93"/>
        <end position="114"/>
    </location>
</feature>
<sequence length="250" mass="27723">MMIRGFLYYGVCLQALLLGNSFKVTGKRAKEKLIEMKKTLVILVKYLSNLGLRRILCMFAGNTLLGIGIAFYRHAALGNDPFSAMTLSLSMRTPLNYGTFLLLFNLFLFSFQFFFGKKYIGIGTLVNWTLVGYVADFCMYLDTHYITLSDTYPVRLIVLLSAILISAMGVSLYQTSASGISPYDYLSLGLSEQAHLPYLFCRIACDGTAVIIALIVGGLVGIGTFLTVLMLGPSIQFFTRNVSKKLLKQV</sequence>
<reference evidence="2 3" key="1">
    <citation type="submission" date="2019-03" db="EMBL/GenBank/DDBJ databases">
        <title>Genomic Encyclopedia of Type Strains, Phase IV (KMG-IV): sequencing the most valuable type-strain genomes for metagenomic binning, comparative biology and taxonomic classification.</title>
        <authorList>
            <person name="Goeker M."/>
        </authorList>
    </citation>
    <scope>NUCLEOTIDE SEQUENCE [LARGE SCALE GENOMIC DNA]</scope>
    <source>
        <strain evidence="2 3">DSM 100556</strain>
    </source>
</reference>
<feature type="transmembrane region" description="Helical" evidence="1">
    <location>
        <begin position="153"/>
        <end position="173"/>
    </location>
</feature>
<evidence type="ECO:0000313" key="2">
    <source>
        <dbReference type="EMBL" id="TCL57193.1"/>
    </source>
</evidence>
<keyword evidence="1" id="KW-0812">Transmembrane</keyword>
<comment type="caution">
    <text evidence="2">The sequence shown here is derived from an EMBL/GenBank/DDBJ whole genome shotgun (WGS) entry which is preliminary data.</text>
</comment>
<dbReference type="PANTHER" id="PTHR40078">
    <property type="entry name" value="INTEGRAL MEMBRANE PROTEIN-RELATED"/>
    <property type="match status" value="1"/>
</dbReference>
<evidence type="ECO:0000256" key="1">
    <source>
        <dbReference type="SAM" id="Phobius"/>
    </source>
</evidence>
<organism evidence="2 3">
    <name type="scientific">Kineothrix alysoides</name>
    <dbReference type="NCBI Taxonomy" id="1469948"/>
    <lineage>
        <taxon>Bacteria</taxon>
        <taxon>Bacillati</taxon>
        <taxon>Bacillota</taxon>
        <taxon>Clostridia</taxon>
        <taxon>Lachnospirales</taxon>
        <taxon>Lachnospiraceae</taxon>
        <taxon>Kineothrix</taxon>
    </lineage>
</organism>
<keyword evidence="3" id="KW-1185">Reference proteome</keyword>
<keyword evidence="1" id="KW-0472">Membrane</keyword>
<keyword evidence="1" id="KW-1133">Transmembrane helix</keyword>
<gene>
    <name evidence="2" type="ORF">EDD76_10955</name>
</gene>
<name>A0A4R1QVC8_9FIRM</name>